<evidence type="ECO:0000313" key="2">
    <source>
        <dbReference type="Proteomes" id="UP001420932"/>
    </source>
</evidence>
<keyword evidence="2" id="KW-1185">Reference proteome</keyword>
<sequence length="51" mass="5667">MNISREIINNTERECGVQLSNMGQKLNREGPGGEDINPLFTVERGNMLFGS</sequence>
<evidence type="ECO:0000313" key="1">
    <source>
        <dbReference type="EMBL" id="KAK9088104.1"/>
    </source>
</evidence>
<proteinExistence type="predicted"/>
<gene>
    <name evidence="1" type="ORF">Syun_030498</name>
</gene>
<dbReference type="EMBL" id="JBBNAF010000013">
    <property type="protein sequence ID" value="KAK9088104.1"/>
    <property type="molecule type" value="Genomic_DNA"/>
</dbReference>
<accession>A0AAP0EFW9</accession>
<protein>
    <submittedName>
        <fullName evidence="1">Uncharacterized protein</fullName>
    </submittedName>
</protein>
<organism evidence="1 2">
    <name type="scientific">Stephania yunnanensis</name>
    <dbReference type="NCBI Taxonomy" id="152371"/>
    <lineage>
        <taxon>Eukaryota</taxon>
        <taxon>Viridiplantae</taxon>
        <taxon>Streptophyta</taxon>
        <taxon>Embryophyta</taxon>
        <taxon>Tracheophyta</taxon>
        <taxon>Spermatophyta</taxon>
        <taxon>Magnoliopsida</taxon>
        <taxon>Ranunculales</taxon>
        <taxon>Menispermaceae</taxon>
        <taxon>Menispermoideae</taxon>
        <taxon>Cissampelideae</taxon>
        <taxon>Stephania</taxon>
    </lineage>
</organism>
<dbReference type="Proteomes" id="UP001420932">
    <property type="component" value="Unassembled WGS sequence"/>
</dbReference>
<name>A0AAP0EFW9_9MAGN</name>
<reference evidence="1 2" key="1">
    <citation type="submission" date="2024-01" db="EMBL/GenBank/DDBJ databases">
        <title>Genome assemblies of Stephania.</title>
        <authorList>
            <person name="Yang L."/>
        </authorList>
    </citation>
    <scope>NUCLEOTIDE SEQUENCE [LARGE SCALE GENOMIC DNA]</scope>
    <source>
        <strain evidence="1">YNDBR</strain>
        <tissue evidence="1">Leaf</tissue>
    </source>
</reference>
<comment type="caution">
    <text evidence="1">The sequence shown here is derived from an EMBL/GenBank/DDBJ whole genome shotgun (WGS) entry which is preliminary data.</text>
</comment>
<dbReference type="AlphaFoldDB" id="A0AAP0EFW9"/>